<evidence type="ECO:0000313" key="2">
    <source>
        <dbReference type="Proteomes" id="UP000253495"/>
    </source>
</evidence>
<sequence>MSPEHAGPRGRRGLAAALHYLIADRSGRFADVSDEHLSREAAAEGIRRCPHVEPG</sequence>
<dbReference type="EMBL" id="QPJC01000001">
    <property type="protein sequence ID" value="RCW46705.1"/>
    <property type="molecule type" value="Genomic_DNA"/>
</dbReference>
<proteinExistence type="predicted"/>
<reference evidence="1 2" key="1">
    <citation type="submission" date="2018-07" db="EMBL/GenBank/DDBJ databases">
        <title>Genomic Encyclopedia of Type Strains, Phase III (KMG-III): the genomes of soil and plant-associated and newly described type strains.</title>
        <authorList>
            <person name="Whitman W."/>
        </authorList>
    </citation>
    <scope>NUCLEOTIDE SEQUENCE [LARGE SCALE GENOMIC DNA]</scope>
    <source>
        <strain evidence="1 2">CECT 8575</strain>
    </source>
</reference>
<name>A0A368VXN4_9ACTN</name>
<protein>
    <submittedName>
        <fullName evidence="1">Uncharacterized protein</fullName>
    </submittedName>
</protein>
<comment type="caution">
    <text evidence="1">The sequence shown here is derived from an EMBL/GenBank/DDBJ whole genome shotgun (WGS) entry which is preliminary data.</text>
</comment>
<dbReference type="AlphaFoldDB" id="A0A368VXN4"/>
<gene>
    <name evidence="1" type="ORF">DFQ14_10141</name>
</gene>
<evidence type="ECO:0000313" key="1">
    <source>
        <dbReference type="EMBL" id="RCW46705.1"/>
    </source>
</evidence>
<dbReference type="RefSeq" id="WP_158546630.1">
    <property type="nucleotide sequence ID" value="NZ_QPJC01000001.1"/>
</dbReference>
<dbReference type="Proteomes" id="UP000253495">
    <property type="component" value="Unassembled WGS sequence"/>
</dbReference>
<organism evidence="1 2">
    <name type="scientific">Halopolyspora algeriensis</name>
    <dbReference type="NCBI Taxonomy" id="1500506"/>
    <lineage>
        <taxon>Bacteria</taxon>
        <taxon>Bacillati</taxon>
        <taxon>Actinomycetota</taxon>
        <taxon>Actinomycetes</taxon>
        <taxon>Actinomycetes incertae sedis</taxon>
        <taxon>Halopolyspora</taxon>
    </lineage>
</organism>
<keyword evidence="2" id="KW-1185">Reference proteome</keyword>
<accession>A0A368VXN4</accession>